<dbReference type="FunFam" id="3.30.160.20:FF:000024">
    <property type="entry name" value="double-stranded RNA-binding protein Staufen homolog 1 isoform X1"/>
    <property type="match status" value="1"/>
</dbReference>
<feature type="compositionally biased region" description="Polar residues" evidence="4">
    <location>
        <begin position="237"/>
        <end position="247"/>
    </location>
</feature>
<dbReference type="InterPro" id="IPR044464">
    <property type="entry name" value="STAU2_DSRM_2"/>
</dbReference>
<keyword evidence="6" id="KW-1185">Reference proteome</keyword>
<evidence type="ECO:0000256" key="2">
    <source>
        <dbReference type="ARBA" id="ARBA00022884"/>
    </source>
</evidence>
<dbReference type="GO" id="GO:0043025">
    <property type="term" value="C:neuronal cell body"/>
    <property type="evidence" value="ECO:0007669"/>
    <property type="project" value="TreeGrafter"/>
</dbReference>
<dbReference type="GO" id="GO:0003725">
    <property type="term" value="F:double-stranded RNA binding"/>
    <property type="evidence" value="ECO:0007669"/>
    <property type="project" value="TreeGrafter"/>
</dbReference>
<feature type="compositionally biased region" description="Low complexity" evidence="4">
    <location>
        <begin position="25"/>
        <end position="37"/>
    </location>
</feature>
<proteinExistence type="predicted"/>
<feature type="domain" description="DRBM" evidence="5">
    <location>
        <begin position="648"/>
        <end position="717"/>
    </location>
</feature>
<feature type="domain" description="DRBM" evidence="5">
    <location>
        <begin position="378"/>
        <end position="445"/>
    </location>
</feature>
<keyword evidence="2 3" id="KW-0694">RNA-binding</keyword>
<dbReference type="GO" id="GO:0032839">
    <property type="term" value="C:dendrite cytoplasm"/>
    <property type="evidence" value="ECO:0007669"/>
    <property type="project" value="GOC"/>
</dbReference>
<dbReference type="GO" id="GO:0005886">
    <property type="term" value="C:plasma membrane"/>
    <property type="evidence" value="ECO:0007669"/>
    <property type="project" value="TreeGrafter"/>
</dbReference>
<dbReference type="InterPro" id="IPR051740">
    <property type="entry name" value="DRBM-containing_protein"/>
</dbReference>
<feature type="domain" description="DRBM" evidence="5">
    <location>
        <begin position="485"/>
        <end position="553"/>
    </location>
</feature>
<dbReference type="CDD" id="cd19857">
    <property type="entry name" value="DSRM_STAU_rpt1"/>
    <property type="match status" value="1"/>
</dbReference>
<dbReference type="PANTHER" id="PTHR46054">
    <property type="entry name" value="MATERNAL EFFECT PROTEIN STAUFEN"/>
    <property type="match status" value="1"/>
</dbReference>
<dbReference type="KEGG" id="cvn:111118428"/>
<keyword evidence="1" id="KW-0677">Repeat</keyword>
<name>A0A8B8CGG4_CRAVI</name>
<organism evidence="6 7">
    <name type="scientific">Crassostrea virginica</name>
    <name type="common">Eastern oyster</name>
    <dbReference type="NCBI Taxonomy" id="6565"/>
    <lineage>
        <taxon>Eukaryota</taxon>
        <taxon>Metazoa</taxon>
        <taxon>Spiralia</taxon>
        <taxon>Lophotrochozoa</taxon>
        <taxon>Mollusca</taxon>
        <taxon>Bivalvia</taxon>
        <taxon>Autobranchia</taxon>
        <taxon>Pteriomorphia</taxon>
        <taxon>Ostreida</taxon>
        <taxon>Ostreoidea</taxon>
        <taxon>Ostreidae</taxon>
        <taxon>Crassostrea</taxon>
    </lineage>
</organism>
<feature type="domain" description="DRBM" evidence="5">
    <location>
        <begin position="253"/>
        <end position="344"/>
    </location>
</feature>
<dbReference type="GO" id="GO:0007281">
    <property type="term" value="P:germ cell development"/>
    <property type="evidence" value="ECO:0007669"/>
    <property type="project" value="TreeGrafter"/>
</dbReference>
<evidence type="ECO:0000313" key="6">
    <source>
        <dbReference type="Proteomes" id="UP000694844"/>
    </source>
</evidence>
<reference evidence="6" key="1">
    <citation type="submission" date="2024-06" db="UniProtKB">
        <authorList>
            <consortium name="RefSeq"/>
        </authorList>
    </citation>
    <scope>NUCLEOTIDE SEQUENCE [LARGE SCALE GENOMIC DNA]</scope>
</reference>
<dbReference type="Proteomes" id="UP000694844">
    <property type="component" value="Chromosome 1"/>
</dbReference>
<dbReference type="OrthoDB" id="10037267at2759"/>
<dbReference type="CDD" id="cd19861">
    <property type="entry name" value="DSRM_STAU_rpt5"/>
    <property type="match status" value="1"/>
</dbReference>
<feature type="compositionally biased region" description="Low complexity" evidence="4">
    <location>
        <begin position="122"/>
        <end position="142"/>
    </location>
</feature>
<dbReference type="CDD" id="cd19882">
    <property type="entry name" value="DSRM_STAU2_rpt2"/>
    <property type="match status" value="1"/>
</dbReference>
<sequence>MMKKQTRGITAFQGNAGMGVQQHVNSSQSTNTQSQNQATKGVMVGIVQKSPVTSTLPNSPLMPATNFPTMHQIPSAAGAHAAVVTPTAVPLTNQNGSIGLPVGQIPPNGLVQQTTAASINNPASTPKQPTSSTSATATSPDSTTEEQSSTNNLANTKEKTPMCLINELARYNKISHQYTLVDEQGPAHKKVFSVQLKLGDTEEYAASGPSIKKAQHAAAAEALEKTAFTHPPAKPSKPNQNSWMTDYRNQPITPTVELNALAMKRGEQTLYKPHEAQRTIPSYYHCPPNYNYRGLYNQRYHYPRMMRVFYVHLKVGQREFIGEGPTRQDARHDAAKKALHILRKLPVPNDGEKKIESPTEVDGTSSCLSVDDKDVVKSEISLVHEVALKRNLSVSFDVTRESGPPHMKTFLTRCKVGDMETEAEGNSKKVSKKKAAELMLEKLKELPALPPSVIRPRTKISKKKNKNIIKQQMQKADPNYGVGINPISRLIQIQQAQQKKEPVYTLLNERGQPRRREFVIQVQVDDQTCNGVGPNKKLAKRHAAEAMLTLLGYNKPSPQPAKPAIKSANNQEETGMKKVTFQETSEENVGDSSTNGKSSGGRQLVPGLLRLPDTNKYNGSAYRQNQGGTQPVDGHISYNGITSATVARPESHLRELTSRNNVDIKFDEFQSGQGTSSEYLSRVTILSNPPRIFHGSGMSSELARDSAAREALKFLEELGKGDGPQVKMEVKMEGDLASTPSLGGALSVRGATM</sequence>
<dbReference type="GO" id="GO:0003729">
    <property type="term" value="F:mRNA binding"/>
    <property type="evidence" value="ECO:0007669"/>
    <property type="project" value="TreeGrafter"/>
</dbReference>
<feature type="compositionally biased region" description="Polar residues" evidence="4">
    <location>
        <begin position="145"/>
        <end position="155"/>
    </location>
</feature>
<dbReference type="AlphaFoldDB" id="A0A8B8CGG4"/>
<dbReference type="GeneID" id="111118428"/>
<accession>A0A8B8CGG4</accession>
<dbReference type="Pfam" id="PF16482">
    <property type="entry name" value="Staufen_C"/>
    <property type="match status" value="1"/>
</dbReference>
<dbReference type="GO" id="GO:0008298">
    <property type="term" value="P:intracellular mRNA localization"/>
    <property type="evidence" value="ECO:0007669"/>
    <property type="project" value="TreeGrafter"/>
</dbReference>
<dbReference type="GO" id="GO:0010494">
    <property type="term" value="C:cytoplasmic stress granule"/>
    <property type="evidence" value="ECO:0007669"/>
    <property type="project" value="TreeGrafter"/>
</dbReference>
<dbReference type="FunFam" id="3.30.160.20:FF:000013">
    <property type="entry name" value="double-stranded RNA-binding protein Staufen homolog 2 isoform X3"/>
    <property type="match status" value="1"/>
</dbReference>
<feature type="region of interest" description="Disordered" evidence="4">
    <location>
        <begin position="226"/>
        <end position="247"/>
    </location>
</feature>
<dbReference type="PANTHER" id="PTHR46054:SF3">
    <property type="entry name" value="MATERNAL EFFECT PROTEIN STAUFEN"/>
    <property type="match status" value="1"/>
</dbReference>
<dbReference type="SMART" id="SM00358">
    <property type="entry name" value="DSRM"/>
    <property type="match status" value="5"/>
</dbReference>
<feature type="compositionally biased region" description="Polar residues" evidence="4">
    <location>
        <begin position="590"/>
        <end position="601"/>
    </location>
</feature>
<feature type="region of interest" description="Disordered" evidence="4">
    <location>
        <begin position="119"/>
        <end position="158"/>
    </location>
</feature>
<evidence type="ECO:0000256" key="1">
    <source>
        <dbReference type="ARBA" id="ARBA00022737"/>
    </source>
</evidence>
<dbReference type="PROSITE" id="PS50137">
    <property type="entry name" value="DS_RBD"/>
    <property type="match status" value="5"/>
</dbReference>
<evidence type="ECO:0000256" key="3">
    <source>
        <dbReference type="PROSITE-ProRule" id="PRU00266"/>
    </source>
</evidence>
<dbReference type="GO" id="GO:0035418">
    <property type="term" value="P:protein localization to synapse"/>
    <property type="evidence" value="ECO:0007669"/>
    <property type="project" value="TreeGrafter"/>
</dbReference>
<feature type="region of interest" description="Disordered" evidence="4">
    <location>
        <begin position="1"/>
        <end position="37"/>
    </location>
</feature>
<evidence type="ECO:0000313" key="7">
    <source>
        <dbReference type="RefSeq" id="XP_022313616.1"/>
    </source>
</evidence>
<dbReference type="Gene3D" id="3.30.160.20">
    <property type="match status" value="5"/>
</dbReference>
<dbReference type="InterPro" id="IPR014720">
    <property type="entry name" value="dsRBD_dom"/>
</dbReference>
<feature type="region of interest" description="Disordered" evidence="4">
    <location>
        <begin position="554"/>
        <end position="609"/>
    </location>
</feature>
<dbReference type="RefSeq" id="XP_022313616.1">
    <property type="nucleotide sequence ID" value="XM_022457908.1"/>
</dbReference>
<evidence type="ECO:0000256" key="4">
    <source>
        <dbReference type="SAM" id="MobiDB-lite"/>
    </source>
</evidence>
<dbReference type="Pfam" id="PF00035">
    <property type="entry name" value="dsrm"/>
    <property type="match status" value="4"/>
</dbReference>
<dbReference type="InterPro" id="IPR032478">
    <property type="entry name" value="Staufen_C"/>
</dbReference>
<feature type="domain" description="DRBM" evidence="5">
    <location>
        <begin position="160"/>
        <end position="228"/>
    </location>
</feature>
<evidence type="ECO:0000259" key="5">
    <source>
        <dbReference type="PROSITE" id="PS50137"/>
    </source>
</evidence>
<dbReference type="SUPFAM" id="SSF54768">
    <property type="entry name" value="dsRNA-binding domain-like"/>
    <property type="match status" value="5"/>
</dbReference>
<reference evidence="7" key="2">
    <citation type="submission" date="2025-08" db="UniProtKB">
        <authorList>
            <consortium name="RefSeq"/>
        </authorList>
    </citation>
    <scope>IDENTIFICATION</scope>
    <source>
        <tissue evidence="7">Whole sample</tissue>
    </source>
</reference>
<gene>
    <name evidence="7" type="primary">LOC111118428</name>
</gene>
<protein>
    <submittedName>
        <fullName evidence="7">Double-stranded RNA-binding protein Staufen homolog isoform X1</fullName>
    </submittedName>
</protein>
<dbReference type="GO" id="GO:0098964">
    <property type="term" value="P:anterograde dendritic transport of messenger ribonucleoprotein complex"/>
    <property type="evidence" value="ECO:0007669"/>
    <property type="project" value="TreeGrafter"/>
</dbReference>
<dbReference type="FunFam" id="3.30.160.20:FF:000007">
    <property type="entry name" value="Double-stranded RNA-binding protein Staufen homolog 1"/>
    <property type="match status" value="1"/>
</dbReference>